<proteinExistence type="predicted"/>
<organism evidence="1">
    <name type="scientific">marine sediment metagenome</name>
    <dbReference type="NCBI Taxonomy" id="412755"/>
    <lineage>
        <taxon>unclassified sequences</taxon>
        <taxon>metagenomes</taxon>
        <taxon>ecological metagenomes</taxon>
    </lineage>
</organism>
<name>A0A0F9KX62_9ZZZZ</name>
<protein>
    <submittedName>
        <fullName evidence="1">Uncharacterized protein</fullName>
    </submittedName>
</protein>
<comment type="caution">
    <text evidence="1">The sequence shown here is derived from an EMBL/GenBank/DDBJ whole genome shotgun (WGS) entry which is preliminary data.</text>
</comment>
<reference evidence="1" key="1">
    <citation type="journal article" date="2015" name="Nature">
        <title>Complex archaea that bridge the gap between prokaryotes and eukaryotes.</title>
        <authorList>
            <person name="Spang A."/>
            <person name="Saw J.H."/>
            <person name="Jorgensen S.L."/>
            <person name="Zaremba-Niedzwiedzka K."/>
            <person name="Martijn J."/>
            <person name="Lind A.E."/>
            <person name="van Eijk R."/>
            <person name="Schleper C."/>
            <person name="Guy L."/>
            <person name="Ettema T.J."/>
        </authorList>
    </citation>
    <scope>NUCLEOTIDE SEQUENCE</scope>
</reference>
<sequence>MIGEKLGKTQVKILKRLYYKETNRHFVSTDQLRSKNNKTRPYSSLNKLLEKKLIIKDRWGNKGRGEGDLGGTMRHYAISKKGKVLVEKEYPNFAKKKRKR</sequence>
<gene>
    <name evidence="1" type="ORF">LCGC14_1350710</name>
</gene>
<dbReference type="AlphaFoldDB" id="A0A0F9KX62"/>
<evidence type="ECO:0000313" key="1">
    <source>
        <dbReference type="EMBL" id="KKM79356.1"/>
    </source>
</evidence>
<dbReference type="EMBL" id="LAZR01008346">
    <property type="protein sequence ID" value="KKM79356.1"/>
    <property type="molecule type" value="Genomic_DNA"/>
</dbReference>
<accession>A0A0F9KX62</accession>